<dbReference type="OrthoDB" id="2475196at2"/>
<evidence type="ECO:0000256" key="1">
    <source>
        <dbReference type="ARBA" id="ARBA00023015"/>
    </source>
</evidence>
<reference evidence="6" key="1">
    <citation type="submission" date="2016-06" db="EMBL/GenBank/DDBJ databases">
        <authorList>
            <person name="de Vries S.P.W."/>
            <person name="Hadjirin N.F."/>
            <person name="Lay E.M."/>
            <person name="Zadoks R.N."/>
            <person name="Peacock S.J."/>
            <person name="Parkhill J."/>
            <person name="Grant A.J."/>
            <person name="Mcdougall S."/>
            <person name="Holmes M.A."/>
        </authorList>
    </citation>
    <scope>NUCLEOTIDE SEQUENCE [LARGE SCALE GENOMIC DNA]</scope>
    <source>
        <strain evidence="6">NZ1587</strain>
    </source>
</reference>
<dbReference type="PANTHER" id="PTHR40661:SF3">
    <property type="entry name" value="FELS-1 PROPHAGE TRANSCRIPTIONAL REGULATOR"/>
    <property type="match status" value="1"/>
</dbReference>
<dbReference type="SMART" id="SM00530">
    <property type="entry name" value="HTH_XRE"/>
    <property type="match status" value="1"/>
</dbReference>
<sequence>MKLGEIIKEYRDEHKLSMDAFAKKSGMTKGYISMLEKNEHPKSKKPIIPTNETISKVAKGIGVDIDTILEKLDPEQEIQMNVSPKDMSKKTPSNITPLLSSQPEITQIYNTLSQDSKTKLLKYAKLLQEADSIEYYEVIATTKLSAGLGYAFNEYDQERVYVANRPPKHDLASFVYGDSMEPKFQSGELVYLVDKGLSSYDGEICAVAYDGDTFIKRVYTEAGKLRLVSLNPKYEDIIIDFPPADGEFIRIYEVVGSDMTVPI</sequence>
<dbReference type="AlphaFoldDB" id="A0A1L8MJX3"/>
<dbReference type="InterPro" id="IPR010982">
    <property type="entry name" value="Lambda_DNA-bd_dom_sf"/>
</dbReference>
<proteinExistence type="predicted"/>
<dbReference type="EMBL" id="LZDD01000005">
    <property type="protein sequence ID" value="OJF71082.1"/>
    <property type="molecule type" value="Genomic_DNA"/>
</dbReference>
<dbReference type="Gene3D" id="1.10.260.40">
    <property type="entry name" value="lambda repressor-like DNA-binding domains"/>
    <property type="match status" value="1"/>
</dbReference>
<evidence type="ECO:0000313" key="5">
    <source>
        <dbReference type="EMBL" id="OJF71082.1"/>
    </source>
</evidence>
<dbReference type="PROSITE" id="PS50943">
    <property type="entry name" value="HTH_CROC1"/>
    <property type="match status" value="1"/>
</dbReference>
<dbReference type="CDD" id="cd06529">
    <property type="entry name" value="S24_LexA-like"/>
    <property type="match status" value="1"/>
</dbReference>
<accession>A0A1L8MJX3</accession>
<evidence type="ECO:0000256" key="2">
    <source>
        <dbReference type="ARBA" id="ARBA00023125"/>
    </source>
</evidence>
<dbReference type="InterPro" id="IPR036286">
    <property type="entry name" value="LexA/Signal_pep-like_sf"/>
</dbReference>
<dbReference type="PANTHER" id="PTHR40661">
    <property type="match status" value="1"/>
</dbReference>
<dbReference type="Pfam" id="PF00717">
    <property type="entry name" value="Peptidase_S24"/>
    <property type="match status" value="1"/>
</dbReference>
<keyword evidence="6" id="KW-1185">Reference proteome</keyword>
<dbReference type="RefSeq" id="WP_071794614.1">
    <property type="nucleotide sequence ID" value="NZ_LZDD01000005.1"/>
</dbReference>
<evidence type="ECO:0000259" key="4">
    <source>
        <dbReference type="PROSITE" id="PS50943"/>
    </source>
</evidence>
<evidence type="ECO:0000256" key="3">
    <source>
        <dbReference type="ARBA" id="ARBA00023163"/>
    </source>
</evidence>
<dbReference type="InterPro" id="IPR039418">
    <property type="entry name" value="LexA-like"/>
</dbReference>
<dbReference type="SUPFAM" id="SSF51306">
    <property type="entry name" value="LexA/Signal peptidase"/>
    <property type="match status" value="1"/>
</dbReference>
<dbReference type="CDD" id="cd00093">
    <property type="entry name" value="HTH_XRE"/>
    <property type="match status" value="1"/>
</dbReference>
<organism evidence="5 6">
    <name type="scientific">Streptococcus bovimastitidis</name>
    <dbReference type="NCBI Taxonomy" id="1856638"/>
    <lineage>
        <taxon>Bacteria</taxon>
        <taxon>Bacillati</taxon>
        <taxon>Bacillota</taxon>
        <taxon>Bacilli</taxon>
        <taxon>Lactobacillales</taxon>
        <taxon>Streptococcaceae</taxon>
        <taxon>Streptococcus</taxon>
    </lineage>
</organism>
<keyword evidence="2" id="KW-0238">DNA-binding</keyword>
<dbReference type="Proteomes" id="UP000182015">
    <property type="component" value="Unassembled WGS sequence"/>
</dbReference>
<protein>
    <recommendedName>
        <fullName evidence="4">HTH cro/C1-type domain-containing protein</fullName>
    </recommendedName>
</protein>
<dbReference type="Gene3D" id="2.10.109.10">
    <property type="entry name" value="Umud Fragment, subunit A"/>
    <property type="match status" value="1"/>
</dbReference>
<dbReference type="InterPro" id="IPR001387">
    <property type="entry name" value="Cro/C1-type_HTH"/>
</dbReference>
<keyword evidence="3" id="KW-0804">Transcription</keyword>
<dbReference type="Pfam" id="PF01381">
    <property type="entry name" value="HTH_3"/>
    <property type="match status" value="1"/>
</dbReference>
<dbReference type="GO" id="GO:0003677">
    <property type="term" value="F:DNA binding"/>
    <property type="evidence" value="ECO:0007669"/>
    <property type="project" value="UniProtKB-KW"/>
</dbReference>
<dbReference type="STRING" id="1856638.A9Q68_10190"/>
<dbReference type="InterPro" id="IPR015927">
    <property type="entry name" value="Peptidase_S24_S26A/B/C"/>
</dbReference>
<evidence type="ECO:0000313" key="6">
    <source>
        <dbReference type="Proteomes" id="UP000182015"/>
    </source>
</evidence>
<comment type="caution">
    <text evidence="5">The sequence shown here is derived from an EMBL/GenBank/DDBJ whole genome shotgun (WGS) entry which is preliminary data.</text>
</comment>
<name>A0A1L8MJX3_9STRE</name>
<keyword evidence="1" id="KW-0805">Transcription regulation</keyword>
<dbReference type="SUPFAM" id="SSF47413">
    <property type="entry name" value="lambda repressor-like DNA-binding domains"/>
    <property type="match status" value="1"/>
</dbReference>
<gene>
    <name evidence="5" type="ORF">A9Q68_10190</name>
</gene>
<feature type="domain" description="HTH cro/C1-type" evidence="4">
    <location>
        <begin position="7"/>
        <end position="68"/>
    </location>
</feature>